<gene>
    <name evidence="2" type="ORF">METZ01_LOCUS228431</name>
</gene>
<proteinExistence type="predicted"/>
<feature type="compositionally biased region" description="Basic residues" evidence="1">
    <location>
        <begin position="1"/>
        <end position="15"/>
    </location>
</feature>
<feature type="region of interest" description="Disordered" evidence="1">
    <location>
        <begin position="1"/>
        <end position="25"/>
    </location>
</feature>
<dbReference type="EMBL" id="UINC01056026">
    <property type="protein sequence ID" value="SVB75577.1"/>
    <property type="molecule type" value="Genomic_DNA"/>
</dbReference>
<sequence>MPSTKTHRTQSRKLRQNLSVKTSIKSSITRLRNGIENKNDKA</sequence>
<organism evidence="2">
    <name type="scientific">marine metagenome</name>
    <dbReference type="NCBI Taxonomy" id="408172"/>
    <lineage>
        <taxon>unclassified sequences</taxon>
        <taxon>metagenomes</taxon>
        <taxon>ecological metagenomes</taxon>
    </lineage>
</organism>
<name>A0A382GLR5_9ZZZZ</name>
<evidence type="ECO:0000313" key="2">
    <source>
        <dbReference type="EMBL" id="SVB75577.1"/>
    </source>
</evidence>
<evidence type="ECO:0000256" key="1">
    <source>
        <dbReference type="SAM" id="MobiDB-lite"/>
    </source>
</evidence>
<feature type="compositionally biased region" description="Polar residues" evidence="1">
    <location>
        <begin position="16"/>
        <end position="25"/>
    </location>
</feature>
<accession>A0A382GLR5</accession>
<feature type="non-terminal residue" evidence="2">
    <location>
        <position position="42"/>
    </location>
</feature>
<reference evidence="2" key="1">
    <citation type="submission" date="2018-05" db="EMBL/GenBank/DDBJ databases">
        <authorList>
            <person name="Lanie J.A."/>
            <person name="Ng W.-L."/>
            <person name="Kazmierczak K.M."/>
            <person name="Andrzejewski T.M."/>
            <person name="Davidsen T.M."/>
            <person name="Wayne K.J."/>
            <person name="Tettelin H."/>
            <person name="Glass J.I."/>
            <person name="Rusch D."/>
            <person name="Podicherti R."/>
            <person name="Tsui H.-C.T."/>
            <person name="Winkler M.E."/>
        </authorList>
    </citation>
    <scope>NUCLEOTIDE SEQUENCE</scope>
</reference>
<dbReference type="AlphaFoldDB" id="A0A382GLR5"/>
<protein>
    <submittedName>
        <fullName evidence="2">Uncharacterized protein</fullName>
    </submittedName>
</protein>